<dbReference type="SUPFAM" id="SSF51735">
    <property type="entry name" value="NAD(P)-binding Rossmann-fold domains"/>
    <property type="match status" value="1"/>
</dbReference>
<name>M0B6J1_NATA1</name>
<proteinExistence type="predicted"/>
<comment type="caution">
    <text evidence="2">The sequence shown here is derived from an EMBL/GenBank/DDBJ whole genome shotgun (WGS) entry which is preliminary data.</text>
</comment>
<dbReference type="GO" id="GO:0016853">
    <property type="term" value="F:isomerase activity"/>
    <property type="evidence" value="ECO:0007669"/>
    <property type="project" value="UniProtKB-KW"/>
</dbReference>
<dbReference type="STRING" id="29540.C481_00080"/>
<dbReference type="OrthoDB" id="206077at2157"/>
<evidence type="ECO:0000313" key="3">
    <source>
        <dbReference type="Proteomes" id="UP000011554"/>
    </source>
</evidence>
<dbReference type="InterPro" id="IPR016040">
    <property type="entry name" value="NAD(P)-bd_dom"/>
</dbReference>
<dbReference type="PATRIC" id="fig|29540.5.peg.15"/>
<dbReference type="PANTHER" id="PTHR15020">
    <property type="entry name" value="FLAVIN REDUCTASE-RELATED"/>
    <property type="match status" value="1"/>
</dbReference>
<evidence type="ECO:0000313" key="2">
    <source>
        <dbReference type="EMBL" id="ELZ05888.1"/>
    </source>
</evidence>
<protein>
    <submittedName>
        <fullName evidence="2">3-beta hydroxysteroid dehydrogenase/isomerase family protein</fullName>
    </submittedName>
</protein>
<gene>
    <name evidence="2" type="ORF">C481_00080</name>
</gene>
<dbReference type="AlphaFoldDB" id="M0B6J1"/>
<accession>M0B6J1</accession>
<dbReference type="InterPro" id="IPR036291">
    <property type="entry name" value="NAD(P)-bd_dom_sf"/>
</dbReference>
<dbReference type="Gene3D" id="3.40.50.720">
    <property type="entry name" value="NAD(P)-binding Rossmann-like Domain"/>
    <property type="match status" value="1"/>
</dbReference>
<organism evidence="2 3">
    <name type="scientific">Natrialba asiatica (strain ATCC 700177 / DSM 12278 / JCM 9576 / FERM P-10747 / NBRC 102637 / 172P1)</name>
    <dbReference type="NCBI Taxonomy" id="29540"/>
    <lineage>
        <taxon>Archaea</taxon>
        <taxon>Methanobacteriati</taxon>
        <taxon>Methanobacteriota</taxon>
        <taxon>Stenosarchaea group</taxon>
        <taxon>Halobacteria</taxon>
        <taxon>Halobacteriales</taxon>
        <taxon>Natrialbaceae</taxon>
        <taxon>Natrialba</taxon>
    </lineage>
</organism>
<evidence type="ECO:0000259" key="1">
    <source>
        <dbReference type="Pfam" id="PF13460"/>
    </source>
</evidence>
<dbReference type="RefSeq" id="WP_006106695.1">
    <property type="nucleotide sequence ID" value="NZ_AOIO01000003.1"/>
</dbReference>
<dbReference type="eggNOG" id="arCOG03017">
    <property type="taxonomic scope" value="Archaea"/>
</dbReference>
<dbReference type="PANTHER" id="PTHR15020:SF50">
    <property type="entry name" value="UPF0659 PROTEIN YMR090W"/>
    <property type="match status" value="1"/>
</dbReference>
<reference evidence="2 3" key="1">
    <citation type="journal article" date="2014" name="PLoS Genet.">
        <title>Phylogenetically driven sequencing of extremely halophilic archaea reveals strategies for static and dynamic osmo-response.</title>
        <authorList>
            <person name="Becker E.A."/>
            <person name="Seitzer P.M."/>
            <person name="Tritt A."/>
            <person name="Larsen D."/>
            <person name="Krusor M."/>
            <person name="Yao A.I."/>
            <person name="Wu D."/>
            <person name="Madern D."/>
            <person name="Eisen J.A."/>
            <person name="Darling A.E."/>
            <person name="Facciotti M.T."/>
        </authorList>
    </citation>
    <scope>NUCLEOTIDE SEQUENCE [LARGE SCALE GENOMIC DNA]</scope>
    <source>
        <strain evidence="2 3">DSM 12278</strain>
    </source>
</reference>
<keyword evidence="3" id="KW-1185">Reference proteome</keyword>
<dbReference type="EMBL" id="AOIO01000003">
    <property type="protein sequence ID" value="ELZ05888.1"/>
    <property type="molecule type" value="Genomic_DNA"/>
</dbReference>
<feature type="domain" description="NAD(P)-binding" evidence="1">
    <location>
        <begin position="13"/>
        <end position="205"/>
    </location>
</feature>
<dbReference type="Pfam" id="PF13460">
    <property type="entry name" value="NAD_binding_10"/>
    <property type="match status" value="1"/>
</dbReference>
<keyword evidence="2" id="KW-0413">Isomerase</keyword>
<sequence length="241" mass="26224">MNESNTSSVLVTGASGRTGREILRELNDTSFHVRALTRSATNRESLREAGVDEVVIGDLLEQSDARRAVENCDAILFAAGSSLSTGLLRPSRVVDGDGVLNLVEAAVREDVGTFVFQSSIGVGDSRLGMPLWARLIVLRWTVREKERAERALQDSGLEYVVIRPGWLTDDPATNDLLITEGGGRMTGSVPRADVASLMVTALSTPDVLNRTYEVVARDTAEQFNPSRQTTVEWNHNAPSRT</sequence>
<dbReference type="Proteomes" id="UP000011554">
    <property type="component" value="Unassembled WGS sequence"/>
</dbReference>
<dbReference type="CDD" id="cd05243">
    <property type="entry name" value="SDR_a5"/>
    <property type="match status" value="1"/>
</dbReference>